<comment type="caution">
    <text evidence="2">The sequence shown here is derived from an EMBL/GenBank/DDBJ whole genome shotgun (WGS) entry which is preliminary data.</text>
</comment>
<protein>
    <submittedName>
        <fullName evidence="2">Uncharacterized protein</fullName>
    </submittedName>
</protein>
<proteinExistence type="predicted"/>
<keyword evidence="3" id="KW-1185">Reference proteome</keyword>
<gene>
    <name evidence="2" type="ORF">PPENT_87.1.T1120090</name>
</gene>
<sequence>MQSGQLLNLQRLERQYLQTLSQNGWESPVVVNAAVEFANTLLRDGRSLIKQGNNPQAEMFFNRAKEITTPISITSGIFYTANFVRARGNAILQIVQLYEQQNQYQKAWMNIKEVLPFMEKFAYSKRININEDDKNVLKVYVQLLFHGCEVCRMMHRKDDMLDQCNKYVEILHRLGITFDSLRNLTKDEFHQEYKKWFLMLAKAFYYIGKSQFKVGFEKESLSNLYKSQQIFEIIYGMDAPATIKAKDKYEKLSQKMEFDMLMGKEKVDFQQFKEDLQKDVGQELLKKVVTLKPNKTFNHHIIQQVKSYQQIVGQLSQHTTKYQMPEYVQKVRIEYEDKLRTISFQQKYDDSNNKYKQYQIKNKKLSSRAVSTYNQSFLPQDRLFSPKLSSNATQSKRTSLYQLDNHMDQLKEQLYTTELKKDTMDELLLSRPMIKSEYVLHKKKNDNKQNESAQPIKNLNKKKFKSSRLIPRILNKQSTQNIHIKSDSQQSEQKIHKMQTIQDQNFQQQIDDLHMPTTESLLLQQQQQQQQQQIIQVPFIQKVQTEVSEQNEYLYTDLLNKYTMEQLNLAATIIQSCYRKYSKTIKQIQSVQTIELTPINLPKPINVTQISEKVDSQQTGRNQMKVSVKDMKNSFRRRNFGFDSIVREIKNTDSDQSSSNKAKTLVQIIKEFYNLPEQELYFLSKLFFDSEIKIWKLSNICVRAFSDANAQNLETEEQEQIQNDISPSEIQHQLQYIMNIFADVRSIKALQLIVYFRLSNDKQHYTLNFKINNFASYLDEYQRWFSKDRLQNFNGLLSIYCKQQSLYQSNKCNVIVFQSTEIAQEIVSKLLYAIKNHYYLIRSVVGFKIITMKDVISNQLQHEIIDIRSYYKNKQIEKENKRQMLLKQLKMEPIKIVEHQKQELPSISSSRNKRQLLFNDEIQYSREQSIIIQESDDNKSDQSKIITSQSPSDQKHFSNHLQSIENISEKDIIQEIPLRNPKKQYSVIHNRNTMTSPRFDSIISSQALIRNPIQRKTHGSQFLEFSRKQKLDLIKQEEFNLEPPISKQSLDEQIRDRSNSDIQFLNDYLSEFHFANLADFEDYQPKEGPILSFKNQFNYKSTYFPPRGLIIYPEPESFLPEYPDSFIMLNVTLKQDKQIKTGYVLYEEGQVYLIIDNREGNVHKQILQIDPGIRLPNRQKKLEILKHLIDKPDNSQRLSIVQELQQYNYRHTSIMLQRYVKRMNHYDEYIQNEIYQSLCSNHIIPSTSIKCLNYSEKIVSLELLQNDIRTETEEGIQITIETGIPQSNEELMDSKSFQCYRSKFNINKNKFYYYQTNLSLKVEVCFRESKILDTKLLYLSEQQAKQDLIVLKKNMHQFISNSKLLVKILLYNPNQKQYFYRTIDSLQDIEKMLHIFIKPQLMGYQIKSQAKIQRRLIGRALQFNRQVICLEDRNRDKFSALDQFLLMYIIDPLQFIKNENHRLLKSTILFYYFKQQLKLTLISSSRLRYFMKTYFHRKTFNAQSRVSNIGKVFVECEVYQFNKFYSDQQTNDHTYFYFQITPQESRTKVFKLVLDFADIKSICNKVVLQNCFKDKVLHQIIKILTAYLVCYRTNTYHGIKIPLSYIASQSKYDLHNTFTEVTYGSNILEEQQNARSSHPKLSILISDPMLRKKSQAQIINVQIDNLQMPEEANKVLKNTTMLTPIFRGQKFIYKTTKIVNNMYVIITISYLSLNKFQIGLYIPQTCRNFSCYISQNDFQNMNPVFLESIFPSNLVTKETIDQFYINRWKFSEMNKIFEMAVNHPDEFEDFYSEMRSQARAIPQSELQKLTESRVSINNEDEFLEKQYDETPKLLESFSDQSRQNARSSTQPPVFVKKQFSKQFSVQNSIGQSNPQRLSLPTSQFQQKTDKSLFYRNSPRVSNQCSMENLYQSDKDLFFNQILVRKNNLDMISTFEIKIWESLIDKVQITKNSQNRFILNLDTFKGVLRENLYTQVVYLGNEVNALFEVFVENIRKPFNMLKPYMPIRLNESQNYQLYQRITLFEQPQIVNFKLMLRKVLYSYYNDERRNLQNLKLNDCSVDQYEFIESDIQKCSVYMLNKLKKQLKLNPSKFIVQEVQGDEKCPQVIKVNANYEQYSSFKCYQYTLLKRMVFTMRPTLIYVSIFYQEKRKKFWLYFESMKNCKNTTVKYNLKDIQHCIPNAIGLLNLGLHQELGNRIFRSFKNRLLVSTHQQLL</sequence>
<evidence type="ECO:0000256" key="1">
    <source>
        <dbReference type="SAM" id="MobiDB-lite"/>
    </source>
</evidence>
<dbReference type="OrthoDB" id="293010at2759"/>
<name>A0A8S1X2K7_9CILI</name>
<reference evidence="2" key="1">
    <citation type="submission" date="2021-01" db="EMBL/GenBank/DDBJ databases">
        <authorList>
            <consortium name="Genoscope - CEA"/>
            <person name="William W."/>
        </authorList>
    </citation>
    <scope>NUCLEOTIDE SEQUENCE</scope>
</reference>
<accession>A0A8S1X2K7</accession>
<feature type="region of interest" description="Disordered" evidence="1">
    <location>
        <begin position="931"/>
        <end position="958"/>
    </location>
</feature>
<evidence type="ECO:0000313" key="3">
    <source>
        <dbReference type="Proteomes" id="UP000689195"/>
    </source>
</evidence>
<dbReference type="EMBL" id="CAJJDO010000112">
    <property type="protein sequence ID" value="CAD8196364.1"/>
    <property type="molecule type" value="Genomic_DNA"/>
</dbReference>
<dbReference type="Proteomes" id="UP000689195">
    <property type="component" value="Unassembled WGS sequence"/>
</dbReference>
<organism evidence="2 3">
    <name type="scientific">Paramecium pentaurelia</name>
    <dbReference type="NCBI Taxonomy" id="43138"/>
    <lineage>
        <taxon>Eukaryota</taxon>
        <taxon>Sar</taxon>
        <taxon>Alveolata</taxon>
        <taxon>Ciliophora</taxon>
        <taxon>Intramacronucleata</taxon>
        <taxon>Oligohymenophorea</taxon>
        <taxon>Peniculida</taxon>
        <taxon>Parameciidae</taxon>
        <taxon>Paramecium</taxon>
    </lineage>
</organism>
<feature type="compositionally biased region" description="Polar residues" evidence="1">
    <location>
        <begin position="943"/>
        <end position="952"/>
    </location>
</feature>
<evidence type="ECO:0000313" key="2">
    <source>
        <dbReference type="EMBL" id="CAD8196364.1"/>
    </source>
</evidence>